<dbReference type="InterPro" id="IPR002703">
    <property type="entry name" value="Levivir_coat"/>
</dbReference>
<proteinExistence type="predicted"/>
<comment type="subcellular location">
    <subcellularLocation>
        <location evidence="1">Virion</location>
    </subcellularLocation>
</comment>
<protein>
    <recommendedName>
        <fullName evidence="5">Coat protein</fullName>
    </recommendedName>
</protein>
<gene>
    <name evidence="4" type="ORF">H3Bulk42279_000003</name>
</gene>
<dbReference type="EMBL" id="MN035826">
    <property type="protein sequence ID" value="QDH90849.1"/>
    <property type="molecule type" value="Genomic_RNA"/>
</dbReference>
<name>A0A514DB72_9VIRU</name>
<evidence type="ECO:0000256" key="1">
    <source>
        <dbReference type="ARBA" id="ARBA00004328"/>
    </source>
</evidence>
<keyword evidence="2" id="KW-0167">Capsid protein</keyword>
<accession>A0A514DB72</accession>
<evidence type="ECO:0000256" key="3">
    <source>
        <dbReference type="ARBA" id="ARBA00022844"/>
    </source>
</evidence>
<evidence type="ECO:0008006" key="5">
    <source>
        <dbReference type="Google" id="ProtNLM"/>
    </source>
</evidence>
<dbReference type="Gene3D" id="3.30.380.10">
    <property type="entry name" value="MS2 Viral Coat Protein"/>
    <property type="match status" value="1"/>
</dbReference>
<dbReference type="InterPro" id="IPR015954">
    <property type="entry name" value="Phage_RNA-type_capsid"/>
</dbReference>
<dbReference type="GO" id="GO:0019028">
    <property type="term" value="C:viral capsid"/>
    <property type="evidence" value="ECO:0007669"/>
    <property type="project" value="UniProtKB-KW"/>
</dbReference>
<dbReference type="GO" id="GO:0005198">
    <property type="term" value="F:structural molecule activity"/>
    <property type="evidence" value="ECO:0007669"/>
    <property type="project" value="InterPro"/>
</dbReference>
<dbReference type="SUPFAM" id="SSF55405">
    <property type="entry name" value="RNA bacteriophage capsid protein"/>
    <property type="match status" value="1"/>
</dbReference>
<keyword evidence="3" id="KW-0946">Virion</keyword>
<evidence type="ECO:0000313" key="4">
    <source>
        <dbReference type="EMBL" id="QDH90849.1"/>
    </source>
</evidence>
<organism evidence="4">
    <name type="scientific">Leviviridae sp</name>
    <dbReference type="NCBI Taxonomy" id="2027243"/>
    <lineage>
        <taxon>Viruses</taxon>
        <taxon>Riboviria</taxon>
        <taxon>Orthornavirae</taxon>
        <taxon>Lenarviricota</taxon>
        <taxon>Leviviricetes</taxon>
        <taxon>Norzivirales</taxon>
        <taxon>Fiersviridae</taxon>
    </lineage>
</organism>
<reference evidence="4" key="1">
    <citation type="submission" date="2019-05" db="EMBL/GenBank/DDBJ databases">
        <title>Metatranscriptomic reconstruction reveals RNA viruses with the potential to shape carbon cycling in soil.</title>
        <authorList>
            <person name="Starr E.P."/>
            <person name="Nuccio E."/>
            <person name="Pett-Ridge J."/>
            <person name="Banfield J.F."/>
            <person name="Firestone M.K."/>
        </authorList>
    </citation>
    <scope>NUCLEOTIDE SEQUENCE</scope>
    <source>
        <strain evidence="4">H3_Bulk_42_scaffold_279</strain>
    </source>
</reference>
<evidence type="ECO:0000256" key="2">
    <source>
        <dbReference type="ARBA" id="ARBA00022561"/>
    </source>
</evidence>
<dbReference type="Pfam" id="PF01819">
    <property type="entry name" value="Levi_coat"/>
    <property type="match status" value="1"/>
</dbReference>
<sequence>MTQLTSMVLKDHAGADVTFSPRDITGGVATTVSSTGVPLGDKTAVFSVTRTQAGKRKANLRIALPVVQDVVVSGISRPTIVRTAYFDGTFSFDGASNTVERQDMLAAIKAMLADTAMITPLIVDLSAPY</sequence>